<accession>A0A0G1W2X4</accession>
<evidence type="ECO:0000313" key="1">
    <source>
        <dbReference type="EMBL" id="KKW13078.1"/>
    </source>
</evidence>
<dbReference type="AlphaFoldDB" id="A0A0G1W2X4"/>
<sequence length="169" mass="18768">MRISAAEGAEIITAILEEGLSFSEEEGQELRGLQVVAGCWKHPDLTAEDSERILVLYKKIAGVPWDTSLERPERQPKTELKINDSYSLSCDSHGWTLNITDGKRKYSRYYTSLEAALVRGVADHAGRDALTKVDHLLEVIAAIDRVKSEIITALDRLKPPVPKLKEGGK</sequence>
<protein>
    <submittedName>
        <fullName evidence="1">Uncharacterized protein</fullName>
    </submittedName>
</protein>
<name>A0A0G1W2X4_9BACT</name>
<proteinExistence type="predicted"/>
<dbReference type="EMBL" id="LCQD01000005">
    <property type="protein sequence ID" value="KKW13078.1"/>
    <property type="molecule type" value="Genomic_DNA"/>
</dbReference>
<dbReference type="Proteomes" id="UP000034588">
    <property type="component" value="Unassembled WGS sequence"/>
</dbReference>
<evidence type="ECO:0000313" key="2">
    <source>
        <dbReference type="Proteomes" id="UP000034588"/>
    </source>
</evidence>
<gene>
    <name evidence="1" type="ORF">UY48_C0005G0034</name>
</gene>
<comment type="caution">
    <text evidence="1">The sequence shown here is derived from an EMBL/GenBank/DDBJ whole genome shotgun (WGS) entry which is preliminary data.</text>
</comment>
<organism evidence="1 2">
    <name type="scientific">Candidatus Gottesmanbacteria bacterium GW2011_GWB1_49_7</name>
    <dbReference type="NCBI Taxonomy" id="1618448"/>
    <lineage>
        <taxon>Bacteria</taxon>
        <taxon>Candidatus Gottesmaniibacteriota</taxon>
    </lineage>
</organism>
<reference evidence="1 2" key="1">
    <citation type="journal article" date="2015" name="Nature">
        <title>rRNA introns, odd ribosomes, and small enigmatic genomes across a large radiation of phyla.</title>
        <authorList>
            <person name="Brown C.T."/>
            <person name="Hug L.A."/>
            <person name="Thomas B.C."/>
            <person name="Sharon I."/>
            <person name="Castelle C.J."/>
            <person name="Singh A."/>
            <person name="Wilkins M.J."/>
            <person name="Williams K.H."/>
            <person name="Banfield J.F."/>
        </authorList>
    </citation>
    <scope>NUCLEOTIDE SEQUENCE [LARGE SCALE GENOMIC DNA]</scope>
</reference>